<sequence length="122" mass="13119">MPYLNSEEKGSDGYGKAGQIFIVSRNSISRNGATNNSFDSARTTPQFVQLEMSPDDSNPQFIFVAKATNLDCAVGAKSVISTTRSYRDGVSLRDTDVTKGSADLTKESADVTEGSLTQQLNK</sequence>
<dbReference type="AlphaFoldDB" id="A0A4C1XEP2"/>
<organism evidence="2 3">
    <name type="scientific">Eumeta variegata</name>
    <name type="common">Bagworm moth</name>
    <name type="synonym">Eumeta japonica</name>
    <dbReference type="NCBI Taxonomy" id="151549"/>
    <lineage>
        <taxon>Eukaryota</taxon>
        <taxon>Metazoa</taxon>
        <taxon>Ecdysozoa</taxon>
        <taxon>Arthropoda</taxon>
        <taxon>Hexapoda</taxon>
        <taxon>Insecta</taxon>
        <taxon>Pterygota</taxon>
        <taxon>Neoptera</taxon>
        <taxon>Endopterygota</taxon>
        <taxon>Lepidoptera</taxon>
        <taxon>Glossata</taxon>
        <taxon>Ditrysia</taxon>
        <taxon>Tineoidea</taxon>
        <taxon>Psychidae</taxon>
        <taxon>Oiketicinae</taxon>
        <taxon>Eumeta</taxon>
    </lineage>
</organism>
<evidence type="ECO:0000313" key="2">
    <source>
        <dbReference type="EMBL" id="GBP61452.1"/>
    </source>
</evidence>
<gene>
    <name evidence="2" type="ORF">EVAR_34687_1</name>
</gene>
<comment type="caution">
    <text evidence="2">The sequence shown here is derived from an EMBL/GenBank/DDBJ whole genome shotgun (WGS) entry which is preliminary data.</text>
</comment>
<feature type="region of interest" description="Disordered" evidence="1">
    <location>
        <begin position="90"/>
        <end position="122"/>
    </location>
</feature>
<dbReference type="EMBL" id="BGZK01000815">
    <property type="protein sequence ID" value="GBP61452.1"/>
    <property type="molecule type" value="Genomic_DNA"/>
</dbReference>
<protein>
    <submittedName>
        <fullName evidence="2">Uncharacterized protein</fullName>
    </submittedName>
</protein>
<dbReference type="Proteomes" id="UP000299102">
    <property type="component" value="Unassembled WGS sequence"/>
</dbReference>
<keyword evidence="3" id="KW-1185">Reference proteome</keyword>
<reference evidence="2 3" key="1">
    <citation type="journal article" date="2019" name="Commun. Biol.">
        <title>The bagworm genome reveals a unique fibroin gene that provides high tensile strength.</title>
        <authorList>
            <person name="Kono N."/>
            <person name="Nakamura H."/>
            <person name="Ohtoshi R."/>
            <person name="Tomita M."/>
            <person name="Numata K."/>
            <person name="Arakawa K."/>
        </authorList>
    </citation>
    <scope>NUCLEOTIDE SEQUENCE [LARGE SCALE GENOMIC DNA]</scope>
</reference>
<accession>A0A4C1XEP2</accession>
<evidence type="ECO:0000313" key="3">
    <source>
        <dbReference type="Proteomes" id="UP000299102"/>
    </source>
</evidence>
<proteinExistence type="predicted"/>
<name>A0A4C1XEP2_EUMVA</name>
<evidence type="ECO:0000256" key="1">
    <source>
        <dbReference type="SAM" id="MobiDB-lite"/>
    </source>
</evidence>